<name>A0A9P3LXW4_9FUNG</name>
<gene>
    <name evidence="1" type="ORF">EMPS_06603</name>
</gene>
<protein>
    <submittedName>
        <fullName evidence="1">Uncharacterized protein</fullName>
    </submittedName>
</protein>
<evidence type="ECO:0000313" key="1">
    <source>
        <dbReference type="EMBL" id="GJJ74245.1"/>
    </source>
</evidence>
<dbReference type="SUPFAM" id="SSF50978">
    <property type="entry name" value="WD40 repeat-like"/>
    <property type="match status" value="1"/>
</dbReference>
<dbReference type="EMBL" id="BQFW01000008">
    <property type="protein sequence ID" value="GJJ74245.1"/>
    <property type="molecule type" value="Genomic_DNA"/>
</dbReference>
<dbReference type="OrthoDB" id="2438020at2759"/>
<dbReference type="Gene3D" id="2.160.20.80">
    <property type="entry name" value="E3 ubiquitin-protein ligase SopA"/>
    <property type="match status" value="1"/>
</dbReference>
<organism evidence="1 2">
    <name type="scientific">Entomortierella parvispora</name>
    <dbReference type="NCBI Taxonomy" id="205924"/>
    <lineage>
        <taxon>Eukaryota</taxon>
        <taxon>Fungi</taxon>
        <taxon>Fungi incertae sedis</taxon>
        <taxon>Mucoromycota</taxon>
        <taxon>Mortierellomycotina</taxon>
        <taxon>Mortierellomycetes</taxon>
        <taxon>Mortierellales</taxon>
        <taxon>Mortierellaceae</taxon>
        <taxon>Entomortierella</taxon>
    </lineage>
</organism>
<accession>A0A9P3LXW4</accession>
<sequence length="133" mass="14811">MRGSVRPPPMRLRFWLEQEYDSTAQNLRGIGIPGADLSCGYFDSTLLQGANLRSTILRNNWLHQADLTDCDMKGAVFGQWPYLQEDSDVYSCAFSSDGRQLSIGLDNGTVQVYELAAPGSCKGQQTSLLQRWS</sequence>
<reference evidence="1" key="2">
    <citation type="journal article" date="2022" name="Microbiol. Resour. Announc.">
        <title>Whole-Genome Sequence of Entomortierella parvispora E1425, a Mucoromycotan Fungus Associated with Burkholderiaceae-Related Endosymbiotic Bacteria.</title>
        <authorList>
            <person name="Herlambang A."/>
            <person name="Guo Y."/>
            <person name="Takashima Y."/>
            <person name="Narisawa K."/>
            <person name="Ohta H."/>
            <person name="Nishizawa T."/>
        </authorList>
    </citation>
    <scope>NUCLEOTIDE SEQUENCE</scope>
    <source>
        <strain evidence="1">E1425</strain>
    </source>
</reference>
<proteinExistence type="predicted"/>
<dbReference type="InterPro" id="IPR001646">
    <property type="entry name" value="5peptide_repeat"/>
</dbReference>
<dbReference type="SUPFAM" id="SSF141571">
    <property type="entry name" value="Pentapeptide repeat-like"/>
    <property type="match status" value="1"/>
</dbReference>
<dbReference type="Proteomes" id="UP000827284">
    <property type="component" value="Unassembled WGS sequence"/>
</dbReference>
<reference evidence="1" key="1">
    <citation type="submission" date="2021-11" db="EMBL/GenBank/DDBJ databases">
        <authorList>
            <person name="Herlambang A."/>
            <person name="Guo Y."/>
            <person name="Takashima Y."/>
            <person name="Nishizawa T."/>
        </authorList>
    </citation>
    <scope>NUCLEOTIDE SEQUENCE</scope>
    <source>
        <strain evidence="1">E1425</strain>
    </source>
</reference>
<dbReference type="Pfam" id="PF00805">
    <property type="entry name" value="Pentapeptide"/>
    <property type="match status" value="1"/>
</dbReference>
<keyword evidence="2" id="KW-1185">Reference proteome</keyword>
<comment type="caution">
    <text evidence="1">The sequence shown here is derived from an EMBL/GenBank/DDBJ whole genome shotgun (WGS) entry which is preliminary data.</text>
</comment>
<evidence type="ECO:0000313" key="2">
    <source>
        <dbReference type="Proteomes" id="UP000827284"/>
    </source>
</evidence>
<dbReference type="AlphaFoldDB" id="A0A9P3LXW4"/>
<dbReference type="InterPro" id="IPR036322">
    <property type="entry name" value="WD40_repeat_dom_sf"/>
</dbReference>